<dbReference type="GO" id="GO:0046872">
    <property type="term" value="F:metal ion binding"/>
    <property type="evidence" value="ECO:0007669"/>
    <property type="project" value="UniProtKB-KW"/>
</dbReference>
<evidence type="ECO:0000256" key="5">
    <source>
        <dbReference type="SAM" id="SignalP"/>
    </source>
</evidence>
<comment type="similarity">
    <text evidence="1">Belongs to the sulfatase family.</text>
</comment>
<dbReference type="PANTHER" id="PTHR42693:SF53">
    <property type="entry name" value="ENDO-4-O-SULFATASE"/>
    <property type="match status" value="1"/>
</dbReference>
<dbReference type="RefSeq" id="WP_145246493.1">
    <property type="nucleotide sequence ID" value="NZ_CP036278.1"/>
</dbReference>
<proteinExistence type="inferred from homology"/>
<dbReference type="Gene3D" id="3.30.1120.10">
    <property type="match status" value="1"/>
</dbReference>
<evidence type="ECO:0000313" key="8">
    <source>
        <dbReference type="Proteomes" id="UP000315750"/>
    </source>
</evidence>
<feature type="chain" id="PRO_5022214111" evidence="5">
    <location>
        <begin position="22"/>
        <end position="440"/>
    </location>
</feature>
<dbReference type="EC" id="3.1.6.1" evidence="7"/>
<dbReference type="Gene3D" id="3.40.720.10">
    <property type="entry name" value="Alkaline Phosphatase, subunit A"/>
    <property type="match status" value="1"/>
</dbReference>
<dbReference type="Proteomes" id="UP000315750">
    <property type="component" value="Chromosome"/>
</dbReference>
<dbReference type="PROSITE" id="PS00149">
    <property type="entry name" value="SULFATASE_2"/>
    <property type="match status" value="1"/>
</dbReference>
<reference evidence="7 8" key="1">
    <citation type="submission" date="2019-02" db="EMBL/GenBank/DDBJ databases">
        <title>Deep-cultivation of Planctomycetes and their phenomic and genomic characterization uncovers novel biology.</title>
        <authorList>
            <person name="Wiegand S."/>
            <person name="Jogler M."/>
            <person name="Boedeker C."/>
            <person name="Pinto D."/>
            <person name="Vollmers J."/>
            <person name="Rivas-Marin E."/>
            <person name="Kohn T."/>
            <person name="Peeters S.H."/>
            <person name="Heuer A."/>
            <person name="Rast P."/>
            <person name="Oberbeckmann S."/>
            <person name="Bunk B."/>
            <person name="Jeske O."/>
            <person name="Meyerdierks A."/>
            <person name="Storesund J.E."/>
            <person name="Kallscheuer N."/>
            <person name="Luecker S."/>
            <person name="Lage O.M."/>
            <person name="Pohl T."/>
            <person name="Merkel B.J."/>
            <person name="Hornburger P."/>
            <person name="Mueller R.-W."/>
            <person name="Bruemmer F."/>
            <person name="Labrenz M."/>
            <person name="Spormann A.M."/>
            <person name="Op den Camp H."/>
            <person name="Overmann J."/>
            <person name="Amann R."/>
            <person name="Jetten M.S.M."/>
            <person name="Mascher T."/>
            <person name="Medema M.H."/>
            <person name="Devos D.P."/>
            <person name="Kaster A.-K."/>
            <person name="Ovreas L."/>
            <person name="Rohde M."/>
            <person name="Galperin M.Y."/>
            <person name="Jogler C."/>
        </authorList>
    </citation>
    <scope>NUCLEOTIDE SEQUENCE [LARGE SCALE GENOMIC DNA]</scope>
    <source>
        <strain evidence="7 8">Pan181</strain>
    </source>
</reference>
<dbReference type="SUPFAM" id="SSF53649">
    <property type="entry name" value="Alkaline phosphatase-like"/>
    <property type="match status" value="1"/>
</dbReference>
<dbReference type="KEGG" id="amuc:Pan181_18510"/>
<dbReference type="InterPro" id="IPR000917">
    <property type="entry name" value="Sulfatase_N"/>
</dbReference>
<evidence type="ECO:0000256" key="4">
    <source>
        <dbReference type="ARBA" id="ARBA00022837"/>
    </source>
</evidence>
<dbReference type="InterPro" id="IPR017850">
    <property type="entry name" value="Alkaline_phosphatase_core_sf"/>
</dbReference>
<dbReference type="GO" id="GO:0004065">
    <property type="term" value="F:arylsulfatase activity"/>
    <property type="evidence" value="ECO:0007669"/>
    <property type="project" value="UniProtKB-EC"/>
</dbReference>
<dbReference type="OrthoDB" id="9783154at2"/>
<keyword evidence="2" id="KW-0479">Metal-binding</keyword>
<sequence precursor="true">MIRIALHAVLLVTLITTLAVADDRPNILVLYSDDAGYGDFGFQPDCVPEMKQMTPHIDSIASDGVRFSNAYMSGCVCSPSRAGLMVGRYQQRFGHDNNLPPGSKLGLSLDETFGASRLQQLGYHTGLIGKWHLGYADAYHPNARGFDWFYGLLQGSRSYYPLQKPSPHQVIQEDGKATAERGYVTDRFGDAACEFLRREHDRPFFLFVSFTAPHGPNQPKEADLDRLSHIAPGRRRRHCGLTVALDDNVGKILECLDEQRLADNTLVIFTNDNGGQTQTGANNNPLSGHKGELLEGGIRVPMAMRWPGKIDAGTVIDDPVISLDLVPTFLSAAGTTPSDAWQLDGTNLTGRLTGELTSLPDRPLFWRKGGSQGARAIRQGNWKLLDLRTEGSTAQLFDLASDPKEQRDVSAAHPETAKSLAEKLDAWEAELIEPRWGPGA</sequence>
<evidence type="ECO:0000313" key="7">
    <source>
        <dbReference type="EMBL" id="QDU55658.1"/>
    </source>
</evidence>
<accession>A0A518ALS0</accession>
<keyword evidence="4" id="KW-0106">Calcium</keyword>
<dbReference type="PANTHER" id="PTHR42693">
    <property type="entry name" value="ARYLSULFATASE FAMILY MEMBER"/>
    <property type="match status" value="1"/>
</dbReference>
<evidence type="ECO:0000256" key="1">
    <source>
        <dbReference type="ARBA" id="ARBA00008779"/>
    </source>
</evidence>
<keyword evidence="3 7" id="KW-0378">Hydrolase</keyword>
<organism evidence="7 8">
    <name type="scientific">Aeoliella mucimassa</name>
    <dbReference type="NCBI Taxonomy" id="2527972"/>
    <lineage>
        <taxon>Bacteria</taxon>
        <taxon>Pseudomonadati</taxon>
        <taxon>Planctomycetota</taxon>
        <taxon>Planctomycetia</taxon>
        <taxon>Pirellulales</taxon>
        <taxon>Lacipirellulaceae</taxon>
        <taxon>Aeoliella</taxon>
    </lineage>
</organism>
<evidence type="ECO:0000256" key="2">
    <source>
        <dbReference type="ARBA" id="ARBA00022723"/>
    </source>
</evidence>
<feature type="signal peptide" evidence="5">
    <location>
        <begin position="1"/>
        <end position="21"/>
    </location>
</feature>
<dbReference type="InterPro" id="IPR024607">
    <property type="entry name" value="Sulfatase_CS"/>
</dbReference>
<keyword evidence="5" id="KW-0732">Signal</keyword>
<name>A0A518ALS0_9BACT</name>
<keyword evidence="8" id="KW-1185">Reference proteome</keyword>
<dbReference type="InterPro" id="IPR050738">
    <property type="entry name" value="Sulfatase"/>
</dbReference>
<dbReference type="AlphaFoldDB" id="A0A518ALS0"/>
<feature type="domain" description="Sulfatase N-terminal" evidence="6">
    <location>
        <begin position="25"/>
        <end position="334"/>
    </location>
</feature>
<evidence type="ECO:0000259" key="6">
    <source>
        <dbReference type="Pfam" id="PF00884"/>
    </source>
</evidence>
<evidence type="ECO:0000256" key="3">
    <source>
        <dbReference type="ARBA" id="ARBA00022801"/>
    </source>
</evidence>
<dbReference type="Pfam" id="PF00884">
    <property type="entry name" value="Sulfatase"/>
    <property type="match status" value="1"/>
</dbReference>
<dbReference type="EMBL" id="CP036278">
    <property type="protein sequence ID" value="QDU55658.1"/>
    <property type="molecule type" value="Genomic_DNA"/>
</dbReference>
<gene>
    <name evidence="7" type="primary">atsA_11</name>
    <name evidence="7" type="ORF">Pan181_18510</name>
</gene>
<protein>
    <submittedName>
        <fullName evidence="7">Arylsulfatase</fullName>
        <ecNumber evidence="7">3.1.6.1</ecNumber>
    </submittedName>
</protein>